<proteinExistence type="predicted"/>
<accession>A0ACB6ZIF5</accession>
<name>A0ACB6ZIF5_THEGA</name>
<organism evidence="1 2">
    <name type="scientific">Thelephora ganbajun</name>
    <name type="common">Ganba fungus</name>
    <dbReference type="NCBI Taxonomy" id="370292"/>
    <lineage>
        <taxon>Eukaryota</taxon>
        <taxon>Fungi</taxon>
        <taxon>Dikarya</taxon>
        <taxon>Basidiomycota</taxon>
        <taxon>Agaricomycotina</taxon>
        <taxon>Agaricomycetes</taxon>
        <taxon>Thelephorales</taxon>
        <taxon>Thelephoraceae</taxon>
        <taxon>Thelephora</taxon>
    </lineage>
</organism>
<protein>
    <submittedName>
        <fullName evidence="1">Uncharacterized protein</fullName>
    </submittedName>
</protein>
<evidence type="ECO:0000313" key="2">
    <source>
        <dbReference type="Proteomes" id="UP000886501"/>
    </source>
</evidence>
<keyword evidence="2" id="KW-1185">Reference proteome</keyword>
<dbReference type="Proteomes" id="UP000886501">
    <property type="component" value="Unassembled WGS sequence"/>
</dbReference>
<reference evidence="1" key="2">
    <citation type="journal article" date="2020" name="Nat. Commun.">
        <title>Large-scale genome sequencing of mycorrhizal fungi provides insights into the early evolution of symbiotic traits.</title>
        <authorList>
            <person name="Miyauchi S."/>
            <person name="Kiss E."/>
            <person name="Kuo A."/>
            <person name="Drula E."/>
            <person name="Kohler A."/>
            <person name="Sanchez-Garcia M."/>
            <person name="Morin E."/>
            <person name="Andreopoulos B."/>
            <person name="Barry K.W."/>
            <person name="Bonito G."/>
            <person name="Buee M."/>
            <person name="Carver A."/>
            <person name="Chen C."/>
            <person name="Cichocki N."/>
            <person name="Clum A."/>
            <person name="Culley D."/>
            <person name="Crous P.W."/>
            <person name="Fauchery L."/>
            <person name="Girlanda M."/>
            <person name="Hayes R.D."/>
            <person name="Keri Z."/>
            <person name="LaButti K."/>
            <person name="Lipzen A."/>
            <person name="Lombard V."/>
            <person name="Magnuson J."/>
            <person name="Maillard F."/>
            <person name="Murat C."/>
            <person name="Nolan M."/>
            <person name="Ohm R.A."/>
            <person name="Pangilinan J."/>
            <person name="Pereira M.F."/>
            <person name="Perotto S."/>
            <person name="Peter M."/>
            <person name="Pfister S."/>
            <person name="Riley R."/>
            <person name="Sitrit Y."/>
            <person name="Stielow J.B."/>
            <person name="Szollosi G."/>
            <person name="Zifcakova L."/>
            <person name="Stursova M."/>
            <person name="Spatafora J.W."/>
            <person name="Tedersoo L."/>
            <person name="Vaario L.M."/>
            <person name="Yamada A."/>
            <person name="Yan M."/>
            <person name="Wang P."/>
            <person name="Xu J."/>
            <person name="Bruns T."/>
            <person name="Baldrian P."/>
            <person name="Vilgalys R."/>
            <person name="Dunand C."/>
            <person name="Henrissat B."/>
            <person name="Grigoriev I.V."/>
            <person name="Hibbett D."/>
            <person name="Nagy L.G."/>
            <person name="Martin F.M."/>
        </authorList>
    </citation>
    <scope>NUCLEOTIDE SEQUENCE</scope>
    <source>
        <strain evidence="1">P2</strain>
    </source>
</reference>
<dbReference type="EMBL" id="MU117998">
    <property type="protein sequence ID" value="KAF9649377.1"/>
    <property type="molecule type" value="Genomic_DNA"/>
</dbReference>
<gene>
    <name evidence="1" type="ORF">BDM02DRAFT_1845415</name>
</gene>
<evidence type="ECO:0000313" key="1">
    <source>
        <dbReference type="EMBL" id="KAF9649377.1"/>
    </source>
</evidence>
<comment type="caution">
    <text evidence="1">The sequence shown here is derived from an EMBL/GenBank/DDBJ whole genome shotgun (WGS) entry which is preliminary data.</text>
</comment>
<sequence length="64" mass="6613">MDQNSGFGTSASFANRCDGAGEERGSSSIYLTCAFMPDSVSLVVHSLTVAGFEWGCCCPTVPSA</sequence>
<reference evidence="1" key="1">
    <citation type="submission" date="2019-10" db="EMBL/GenBank/DDBJ databases">
        <authorList>
            <consortium name="DOE Joint Genome Institute"/>
            <person name="Kuo A."/>
            <person name="Miyauchi S."/>
            <person name="Kiss E."/>
            <person name="Drula E."/>
            <person name="Kohler A."/>
            <person name="Sanchez-Garcia M."/>
            <person name="Andreopoulos B."/>
            <person name="Barry K.W."/>
            <person name="Bonito G."/>
            <person name="Buee M."/>
            <person name="Carver A."/>
            <person name="Chen C."/>
            <person name="Cichocki N."/>
            <person name="Clum A."/>
            <person name="Culley D."/>
            <person name="Crous P.W."/>
            <person name="Fauchery L."/>
            <person name="Girlanda M."/>
            <person name="Hayes R."/>
            <person name="Keri Z."/>
            <person name="Labutti K."/>
            <person name="Lipzen A."/>
            <person name="Lombard V."/>
            <person name="Magnuson J."/>
            <person name="Maillard F."/>
            <person name="Morin E."/>
            <person name="Murat C."/>
            <person name="Nolan M."/>
            <person name="Ohm R."/>
            <person name="Pangilinan J."/>
            <person name="Pereira M."/>
            <person name="Perotto S."/>
            <person name="Peter M."/>
            <person name="Riley R."/>
            <person name="Sitrit Y."/>
            <person name="Stielow B."/>
            <person name="Szollosi G."/>
            <person name="Zifcakova L."/>
            <person name="Stursova M."/>
            <person name="Spatafora J.W."/>
            <person name="Tedersoo L."/>
            <person name="Vaario L.-M."/>
            <person name="Yamada A."/>
            <person name="Yan M."/>
            <person name="Wang P."/>
            <person name="Xu J."/>
            <person name="Bruns T."/>
            <person name="Baldrian P."/>
            <person name="Vilgalys R."/>
            <person name="Henrissat B."/>
            <person name="Grigoriev I.V."/>
            <person name="Hibbett D."/>
            <person name="Nagy L.G."/>
            <person name="Martin F.M."/>
        </authorList>
    </citation>
    <scope>NUCLEOTIDE SEQUENCE</scope>
    <source>
        <strain evidence="1">P2</strain>
    </source>
</reference>